<dbReference type="Pfam" id="PF03583">
    <property type="entry name" value="LIP"/>
    <property type="match status" value="1"/>
</dbReference>
<evidence type="ECO:0000256" key="1">
    <source>
        <dbReference type="SAM" id="MobiDB-lite"/>
    </source>
</evidence>
<gene>
    <name evidence="3" type="ORF">AD928_05970</name>
</gene>
<dbReference type="PANTHER" id="PTHR34853:SF1">
    <property type="entry name" value="LIPASE 5"/>
    <property type="match status" value="1"/>
</dbReference>
<feature type="signal peptide" evidence="2">
    <location>
        <begin position="1"/>
        <end position="21"/>
    </location>
</feature>
<dbReference type="PATRIC" id="fig|178900.5.peg.2220"/>
<accession>A0A149QDJ9</accession>
<dbReference type="SUPFAM" id="SSF53474">
    <property type="entry name" value="alpha/beta-Hydrolases"/>
    <property type="match status" value="1"/>
</dbReference>
<reference evidence="3 4" key="1">
    <citation type="submission" date="2015-06" db="EMBL/GenBank/DDBJ databases">
        <title>Improved classification and identification of acetic acid bacteria using matrix-assisted laser desorption/ionization time-of-flight mass spectrometry; Gluconobacter nephelii and Gluconobacter uchimurae are later heterotypic synonyms of Gluconobacter japonicus and Gluconobacter oxydans, respectively.</title>
        <authorList>
            <person name="Li L."/>
            <person name="Cleenwerck I."/>
            <person name="De Vuyst L."/>
            <person name="Vandamme P."/>
        </authorList>
    </citation>
    <scope>NUCLEOTIDE SEQUENCE [LARGE SCALE GENOMIC DNA]</scope>
    <source>
        <strain evidence="3 4">LMG 1625</strain>
    </source>
</reference>
<organism evidence="3 4">
    <name type="scientific">Acetobacter cerevisiae</name>
    <dbReference type="NCBI Taxonomy" id="178900"/>
    <lineage>
        <taxon>Bacteria</taxon>
        <taxon>Pseudomonadati</taxon>
        <taxon>Pseudomonadota</taxon>
        <taxon>Alphaproteobacteria</taxon>
        <taxon>Acetobacterales</taxon>
        <taxon>Acetobacteraceae</taxon>
        <taxon>Acetobacter</taxon>
    </lineage>
</organism>
<dbReference type="EMBL" id="LHZA01000135">
    <property type="protein sequence ID" value="KXU95334.1"/>
    <property type="molecule type" value="Genomic_DNA"/>
</dbReference>
<dbReference type="PROSITE" id="PS51257">
    <property type="entry name" value="PROKAR_LIPOPROTEIN"/>
    <property type="match status" value="1"/>
</dbReference>
<evidence type="ECO:0000256" key="2">
    <source>
        <dbReference type="SAM" id="SignalP"/>
    </source>
</evidence>
<evidence type="ECO:0000313" key="3">
    <source>
        <dbReference type="EMBL" id="KXU95334.1"/>
    </source>
</evidence>
<dbReference type="PIRSF" id="PIRSF029171">
    <property type="entry name" value="Esterase_LipA"/>
    <property type="match status" value="1"/>
</dbReference>
<keyword evidence="2" id="KW-0732">Signal</keyword>
<dbReference type="RefSeq" id="WP_062249046.1">
    <property type="nucleotide sequence ID" value="NZ_LHZA01000135.1"/>
</dbReference>
<dbReference type="AlphaFoldDB" id="A0A149QDJ9"/>
<name>A0A149QDJ9_9PROT</name>
<dbReference type="PANTHER" id="PTHR34853">
    <property type="match status" value="1"/>
</dbReference>
<feature type="compositionally biased region" description="Pro residues" evidence="1">
    <location>
        <begin position="25"/>
        <end position="36"/>
    </location>
</feature>
<dbReference type="Gene3D" id="3.40.50.1820">
    <property type="entry name" value="alpha/beta hydrolase"/>
    <property type="match status" value="2"/>
</dbReference>
<evidence type="ECO:0000313" key="4">
    <source>
        <dbReference type="Proteomes" id="UP000075473"/>
    </source>
</evidence>
<dbReference type="Proteomes" id="UP000075473">
    <property type="component" value="Unassembled WGS sequence"/>
</dbReference>
<comment type="caution">
    <text evidence="3">The sequence shown here is derived from an EMBL/GenBank/DDBJ whole genome shotgun (WGS) entry which is preliminary data.</text>
</comment>
<dbReference type="InterPro" id="IPR005152">
    <property type="entry name" value="Lipase_secreted"/>
</dbReference>
<feature type="region of interest" description="Disordered" evidence="1">
    <location>
        <begin position="21"/>
        <end position="44"/>
    </location>
</feature>
<protein>
    <submittedName>
        <fullName evidence="3">Lipase</fullName>
    </submittedName>
</protein>
<dbReference type="GO" id="GO:0004806">
    <property type="term" value="F:triacylglycerol lipase activity"/>
    <property type="evidence" value="ECO:0007669"/>
    <property type="project" value="InterPro"/>
</dbReference>
<feature type="chain" id="PRO_5007552270" evidence="2">
    <location>
        <begin position="22"/>
        <end position="435"/>
    </location>
</feature>
<proteinExistence type="predicted"/>
<dbReference type="GO" id="GO:0016042">
    <property type="term" value="P:lipid catabolic process"/>
    <property type="evidence" value="ECO:0007669"/>
    <property type="project" value="InterPro"/>
</dbReference>
<dbReference type="InterPro" id="IPR029058">
    <property type="entry name" value="AB_hydrolase_fold"/>
</dbReference>
<sequence length="435" mass="46071">MTRSFRAFLCASTLASLAACAAPSPATPPAPPPVPDRPLGDGGVSPFYQPPAAVPAEAGQMIRTETIQGLKLPDNADHAERILYTSISGVGKEEPVSVSGQIIFPKGTPPKGGWPVIAWEHGTTGIADVCAPSWRGYFSRDRAFLDHWLGAGFAIVSSDYQGLGTPGPHPYLMYKPEAYSVLNALRAALKHYPDELRNRIVLVGQSQGGGAALGTGWMAPRYAPDLHILGVVATGVVTDFAPTAHPKHPPMTRSNTESPHMAAGFEILTDEGSKQSLHPGQDMDAGMTEKGHDLSRQARQSCLEDLFRYTDSHDITSANMFTAGAAPEDPAYIQAFTIPNAHFSVPVLVGTGLADGEAGISQQYNAVAAMCDAGTHVTWVQYHGLTHNGAVNPSANDSVPFALGLLKGKAPKSTCSMLKPLGHEEEPTPGIKWNN</sequence>